<dbReference type="CDD" id="cd15831">
    <property type="entry name" value="BTAD"/>
    <property type="match status" value="1"/>
</dbReference>
<dbReference type="Gene3D" id="1.10.10.10">
    <property type="entry name" value="Winged helix-like DNA-binding domain superfamily/Winged helix DNA-binding domain"/>
    <property type="match status" value="1"/>
</dbReference>
<protein>
    <submittedName>
        <fullName evidence="4">SARP family transcriptional regulator</fullName>
    </submittedName>
</protein>
<evidence type="ECO:0000313" key="5">
    <source>
        <dbReference type="Proteomes" id="UP000604117"/>
    </source>
</evidence>
<dbReference type="InterPro" id="IPR002182">
    <property type="entry name" value="NB-ARC"/>
</dbReference>
<dbReference type="InterPro" id="IPR011990">
    <property type="entry name" value="TPR-like_helical_dom_sf"/>
</dbReference>
<keyword evidence="5" id="KW-1185">Reference proteome</keyword>
<name>A0ABQ4D2R5_9ACTN</name>
<evidence type="ECO:0000259" key="3">
    <source>
        <dbReference type="SMART" id="SM01043"/>
    </source>
</evidence>
<dbReference type="InterPro" id="IPR005158">
    <property type="entry name" value="BTAD"/>
</dbReference>
<dbReference type="PANTHER" id="PTHR35807:SF1">
    <property type="entry name" value="TRANSCRIPTIONAL REGULATOR REDD"/>
    <property type="match status" value="1"/>
</dbReference>
<dbReference type="SUPFAM" id="SSF48452">
    <property type="entry name" value="TPR-like"/>
    <property type="match status" value="3"/>
</dbReference>
<dbReference type="Proteomes" id="UP000604117">
    <property type="component" value="Unassembled WGS sequence"/>
</dbReference>
<evidence type="ECO:0000256" key="2">
    <source>
        <dbReference type="ARBA" id="ARBA00023163"/>
    </source>
</evidence>
<gene>
    <name evidence="4" type="ORF">Asi02nite_73500</name>
</gene>
<dbReference type="PRINTS" id="PR00364">
    <property type="entry name" value="DISEASERSIST"/>
</dbReference>
<evidence type="ECO:0000256" key="1">
    <source>
        <dbReference type="ARBA" id="ARBA00023015"/>
    </source>
</evidence>
<proteinExistence type="predicted"/>
<dbReference type="InterPro" id="IPR019734">
    <property type="entry name" value="TPR_rpt"/>
</dbReference>
<dbReference type="SMART" id="SM00028">
    <property type="entry name" value="TPR"/>
    <property type="match status" value="5"/>
</dbReference>
<dbReference type="Pfam" id="PF13424">
    <property type="entry name" value="TPR_12"/>
    <property type="match status" value="1"/>
</dbReference>
<dbReference type="SMART" id="SM01043">
    <property type="entry name" value="BTAD"/>
    <property type="match status" value="1"/>
</dbReference>
<accession>A0ABQ4D2R5</accession>
<reference evidence="4 5" key="1">
    <citation type="submission" date="2021-01" db="EMBL/GenBank/DDBJ databases">
        <title>Whole genome shotgun sequence of Asanoa siamensis NBRC 107932.</title>
        <authorList>
            <person name="Komaki H."/>
            <person name="Tamura T."/>
        </authorList>
    </citation>
    <scope>NUCLEOTIDE SEQUENCE [LARGE SCALE GENOMIC DNA]</scope>
    <source>
        <strain evidence="4 5">NBRC 107932</strain>
    </source>
</reference>
<dbReference type="Pfam" id="PF03704">
    <property type="entry name" value="BTAD"/>
    <property type="match status" value="1"/>
</dbReference>
<evidence type="ECO:0000313" key="4">
    <source>
        <dbReference type="EMBL" id="GIF77832.1"/>
    </source>
</evidence>
<dbReference type="EMBL" id="BONE01000105">
    <property type="protein sequence ID" value="GIF77832.1"/>
    <property type="molecule type" value="Genomic_DNA"/>
</dbReference>
<dbReference type="PANTHER" id="PTHR35807">
    <property type="entry name" value="TRANSCRIPTIONAL REGULATOR REDD-RELATED"/>
    <property type="match status" value="1"/>
</dbReference>
<dbReference type="Gene3D" id="1.25.40.10">
    <property type="entry name" value="Tetratricopeptide repeat domain"/>
    <property type="match status" value="2"/>
</dbReference>
<dbReference type="InterPro" id="IPR027417">
    <property type="entry name" value="P-loop_NTPase"/>
</dbReference>
<keyword evidence="2" id="KW-0804">Transcription</keyword>
<comment type="caution">
    <text evidence="4">The sequence shown here is derived from an EMBL/GenBank/DDBJ whole genome shotgun (WGS) entry which is preliminary data.</text>
</comment>
<organism evidence="4 5">
    <name type="scientific">Asanoa siamensis</name>
    <dbReference type="NCBI Taxonomy" id="926357"/>
    <lineage>
        <taxon>Bacteria</taxon>
        <taxon>Bacillati</taxon>
        <taxon>Actinomycetota</taxon>
        <taxon>Actinomycetes</taxon>
        <taxon>Micromonosporales</taxon>
        <taxon>Micromonosporaceae</taxon>
        <taxon>Asanoa</taxon>
    </lineage>
</organism>
<feature type="domain" description="Bacterial transcriptional activator" evidence="3">
    <location>
        <begin position="54"/>
        <end position="199"/>
    </location>
</feature>
<dbReference type="Pfam" id="PF00931">
    <property type="entry name" value="NB-ARC"/>
    <property type="match status" value="1"/>
</dbReference>
<dbReference type="SUPFAM" id="SSF52540">
    <property type="entry name" value="P-loop containing nucleoside triphosphate hydrolases"/>
    <property type="match status" value="1"/>
</dbReference>
<dbReference type="Gene3D" id="3.40.50.300">
    <property type="entry name" value="P-loop containing nucleotide triphosphate hydrolases"/>
    <property type="match status" value="1"/>
</dbReference>
<dbReference type="InterPro" id="IPR036388">
    <property type="entry name" value="WH-like_DNA-bd_sf"/>
</dbReference>
<dbReference type="InterPro" id="IPR051677">
    <property type="entry name" value="AfsR-DnrI-RedD_regulator"/>
</dbReference>
<keyword evidence="1" id="KW-0805">Transcription regulation</keyword>
<sequence>MIEAIWGAAPPFNQRSALHVYVARTRALLEKEVGSFPIGTAPNGYRIEAEYATVDVRTFQEWLRRARQLAGASDDVGEANALAEALKLWRGEALADVPSDALRTQYGYKLAEDRLWATERHIDLQLKAGRYVDVVSELSLLAARNPLREKLWLQLMTAQDRCGRRAEALMTYNTVRQRLADEAGIQPSDDLRQLHLRILRGGTTPSEVGPGAPPVPRQLPTEMIGFAGRGRHLRQLDVALEEHERGLTNRSTILILNGMAGVGKTVLAAHWARAVADRFPDGQVWLNLRGYDCRASVTSHQALTFVLRSLGVPGAKIPPDPDGQAALYRSLTDGRRLLIVLDNADSSEQVRSLLPGGAGHFILVTGRDDLLGLVVEDGATRVVLGVFTSDEAQQMFRSRVGDRKTALELEIMDRIIERCGRLPLALAIAAARAAARPAFPLSVLERQLAETQSGLDAFSSPDIATDVRAVFSWSYLKLTPPAARVFRLLCLHPATDISTGAAAAVAGLTLRQVRPLLDMLAAAHMIVEQRPDRFVLHDLLHVYGQELASAVESREERAAAQRRLLEWMTCSALSARPLLQPSESRVMPPALSAGVEPVIFAGERDAREWFEVERRALVAGVHLAQAAGFDDLCWRLSYGLWVHLHLTGAWDDVITTHRAGLGAAERLDDQVGRIYMHSGLGAIYRVTGQSHLAVQTHQAALSIARATADELGIAMALNNLSAAHRDAGDLEQALSGFRESSRLQEGSGRLGNLAITQYQIGLTLTAAGRVVEAIPVLVQARRAFQSLGHRRGDARAAQALAAAYQRLEQFRESAKHHWFAATAYRDLGDRWFEAAALTQLGHVYLHSGRDGQSRDAWRRAAAIYEDLNSPEAHVIRAHLEHLQADAGAECRAAAASS</sequence>